<name>A0A8S3SWY9_MYTED</name>
<keyword evidence="22" id="KW-1185">Reference proteome</keyword>
<evidence type="ECO:0000256" key="6">
    <source>
        <dbReference type="ARBA" id="ARBA00022692"/>
    </source>
</evidence>
<feature type="transmembrane region" description="Helical" evidence="20">
    <location>
        <begin position="171"/>
        <end position="190"/>
    </location>
</feature>
<feature type="transmembrane region" description="Helical" evidence="20">
    <location>
        <begin position="399"/>
        <end position="420"/>
    </location>
</feature>
<dbReference type="GO" id="GO:0015179">
    <property type="term" value="F:L-amino acid transmembrane transporter activity"/>
    <property type="evidence" value="ECO:0007669"/>
    <property type="project" value="TreeGrafter"/>
</dbReference>
<evidence type="ECO:0000256" key="1">
    <source>
        <dbReference type="ARBA" id="ARBA00004424"/>
    </source>
</evidence>
<evidence type="ECO:0000256" key="11">
    <source>
        <dbReference type="ARBA" id="ARBA00051814"/>
    </source>
</evidence>
<feature type="transmembrane region" description="Helical" evidence="20">
    <location>
        <begin position="85"/>
        <end position="107"/>
    </location>
</feature>
<evidence type="ECO:0000256" key="3">
    <source>
        <dbReference type="ARBA" id="ARBA00022448"/>
    </source>
</evidence>
<evidence type="ECO:0000256" key="20">
    <source>
        <dbReference type="SAM" id="Phobius"/>
    </source>
</evidence>
<dbReference type="GO" id="GO:0016324">
    <property type="term" value="C:apical plasma membrane"/>
    <property type="evidence" value="ECO:0007669"/>
    <property type="project" value="UniProtKB-SubCell"/>
</dbReference>
<dbReference type="Pfam" id="PF13520">
    <property type="entry name" value="AA_permease_2"/>
    <property type="match status" value="1"/>
</dbReference>
<evidence type="ECO:0000256" key="17">
    <source>
        <dbReference type="ARBA" id="ARBA00083296"/>
    </source>
</evidence>
<feature type="transmembrane region" description="Helical" evidence="20">
    <location>
        <begin position="277"/>
        <end position="299"/>
    </location>
</feature>
<evidence type="ECO:0000256" key="8">
    <source>
        <dbReference type="ARBA" id="ARBA00023136"/>
    </source>
</evidence>
<comment type="catalytic activity">
    <reaction evidence="12">
        <text>L-histidine(out) + L-arginine(in) = L-histidine(in) + L-arginine(out)</text>
        <dbReference type="Rhea" id="RHEA:71063"/>
        <dbReference type="ChEBI" id="CHEBI:32682"/>
        <dbReference type="ChEBI" id="CHEBI:57595"/>
    </reaction>
    <physiologicalReaction direction="left-to-right" evidence="12">
        <dbReference type="Rhea" id="RHEA:71064"/>
    </physiologicalReaction>
</comment>
<keyword evidence="8 20" id="KW-0472">Membrane</keyword>
<evidence type="ECO:0000313" key="21">
    <source>
        <dbReference type="EMBL" id="CAG2226091.1"/>
    </source>
</evidence>
<dbReference type="PANTHER" id="PTHR11785">
    <property type="entry name" value="AMINO ACID TRANSPORTER"/>
    <property type="match status" value="1"/>
</dbReference>
<dbReference type="AlphaFoldDB" id="A0A8S3SWY9"/>
<feature type="transmembrane region" description="Helical" evidence="20">
    <location>
        <begin position="374"/>
        <end position="393"/>
    </location>
</feature>
<dbReference type="Proteomes" id="UP000683360">
    <property type="component" value="Unassembled WGS sequence"/>
</dbReference>
<organism evidence="21 22">
    <name type="scientific">Mytilus edulis</name>
    <name type="common">Blue mussel</name>
    <dbReference type="NCBI Taxonomy" id="6550"/>
    <lineage>
        <taxon>Eukaryota</taxon>
        <taxon>Metazoa</taxon>
        <taxon>Spiralia</taxon>
        <taxon>Lophotrochozoa</taxon>
        <taxon>Mollusca</taxon>
        <taxon>Bivalvia</taxon>
        <taxon>Autobranchia</taxon>
        <taxon>Pteriomorphia</taxon>
        <taxon>Mytilida</taxon>
        <taxon>Mytiloidea</taxon>
        <taxon>Mytilidae</taxon>
        <taxon>Mytilinae</taxon>
        <taxon>Mytilus</taxon>
    </lineage>
</organism>
<evidence type="ECO:0000256" key="18">
    <source>
        <dbReference type="ARBA" id="ARBA00093193"/>
    </source>
</evidence>
<evidence type="ECO:0000256" key="16">
    <source>
        <dbReference type="ARBA" id="ARBA00079910"/>
    </source>
</evidence>
<dbReference type="InterPro" id="IPR050598">
    <property type="entry name" value="AminoAcid_Transporter"/>
</dbReference>
<keyword evidence="6 20" id="KW-0812">Transmembrane</keyword>
<evidence type="ECO:0000256" key="12">
    <source>
        <dbReference type="ARBA" id="ARBA00051835"/>
    </source>
</evidence>
<feature type="transmembrane region" description="Helical" evidence="20">
    <location>
        <begin position="196"/>
        <end position="219"/>
    </location>
</feature>
<comment type="catalytic activity">
    <reaction evidence="18">
        <text>L-phenylalanine(out) + L-arginine(in) = L-phenylalanine(in) + L-arginine(out)</text>
        <dbReference type="Rhea" id="RHEA:71067"/>
        <dbReference type="ChEBI" id="CHEBI:32682"/>
        <dbReference type="ChEBI" id="CHEBI:58095"/>
    </reaction>
    <physiologicalReaction direction="left-to-right" evidence="18">
        <dbReference type="Rhea" id="RHEA:71068"/>
    </physiologicalReaction>
</comment>
<gene>
    <name evidence="21" type="ORF">MEDL_39191</name>
</gene>
<feature type="transmembrane region" description="Helical" evidence="20">
    <location>
        <begin position="459"/>
        <end position="481"/>
    </location>
</feature>
<comment type="catalytic activity">
    <reaction evidence="14">
        <text>L-leucine(out) + L-arginine(in) = L-leucine(in) + L-arginine(out)</text>
        <dbReference type="Rhea" id="RHEA:71059"/>
        <dbReference type="ChEBI" id="CHEBI:32682"/>
        <dbReference type="ChEBI" id="CHEBI:57427"/>
    </reaction>
    <physiologicalReaction direction="left-to-right" evidence="14">
        <dbReference type="Rhea" id="RHEA:71060"/>
    </physiologicalReaction>
</comment>
<proteinExistence type="inferred from homology"/>
<dbReference type="FunFam" id="1.20.1740.10:FF:000015">
    <property type="entry name" value="B(0,+)-type amino acid transporter 1"/>
    <property type="match status" value="1"/>
</dbReference>
<dbReference type="PIRSF" id="PIRSF006060">
    <property type="entry name" value="AA_transporter"/>
    <property type="match status" value="1"/>
</dbReference>
<dbReference type="OrthoDB" id="5982228at2759"/>
<keyword evidence="9" id="KW-1015">Disulfide bond</keyword>
<comment type="catalytic activity">
    <reaction evidence="11">
        <text>L-cystine(out) + L-arginine(in) = L-cystine(in) + L-arginine(out)</text>
        <dbReference type="Rhea" id="RHEA:71075"/>
        <dbReference type="ChEBI" id="CHEBI:32682"/>
        <dbReference type="ChEBI" id="CHEBI:35491"/>
    </reaction>
    <physiologicalReaction direction="left-to-right" evidence="11">
        <dbReference type="Rhea" id="RHEA:71076"/>
    </physiologicalReaction>
</comment>
<dbReference type="InterPro" id="IPR002293">
    <property type="entry name" value="AA/rel_permease1"/>
</dbReference>
<dbReference type="EMBL" id="CAJPWZ010001871">
    <property type="protein sequence ID" value="CAG2226091.1"/>
    <property type="molecule type" value="Genomic_DNA"/>
</dbReference>
<evidence type="ECO:0000256" key="15">
    <source>
        <dbReference type="ARBA" id="ARBA00074336"/>
    </source>
</evidence>
<keyword evidence="4" id="KW-1003">Cell membrane</keyword>
<dbReference type="PANTHER" id="PTHR11785:SF512">
    <property type="entry name" value="SOBREMESA, ISOFORM B"/>
    <property type="match status" value="1"/>
</dbReference>
<evidence type="ECO:0000256" key="9">
    <source>
        <dbReference type="ARBA" id="ARBA00023157"/>
    </source>
</evidence>
<evidence type="ECO:0000256" key="4">
    <source>
        <dbReference type="ARBA" id="ARBA00022475"/>
    </source>
</evidence>
<evidence type="ECO:0000256" key="10">
    <source>
        <dbReference type="ARBA" id="ARBA00051323"/>
    </source>
</evidence>
<evidence type="ECO:0000256" key="14">
    <source>
        <dbReference type="ARBA" id="ARBA00052732"/>
    </source>
</evidence>
<evidence type="ECO:0000256" key="2">
    <source>
        <dbReference type="ARBA" id="ARBA00009523"/>
    </source>
</evidence>
<feature type="region of interest" description="Disordered" evidence="19">
    <location>
        <begin position="1"/>
        <end position="22"/>
    </location>
</feature>
<comment type="catalytic activity">
    <reaction evidence="13">
        <text>L-cysteine(out) + L-arginine(in) = L-cysteine(in) + L-arginine(out)</text>
        <dbReference type="Rhea" id="RHEA:71071"/>
        <dbReference type="ChEBI" id="CHEBI:32682"/>
        <dbReference type="ChEBI" id="CHEBI:35235"/>
    </reaction>
    <physiologicalReaction direction="left-to-right" evidence="13">
        <dbReference type="Rhea" id="RHEA:71072"/>
    </physiologicalReaction>
</comment>
<keyword evidence="3" id="KW-0813">Transport</keyword>
<feature type="transmembrane region" description="Helical" evidence="20">
    <location>
        <begin position="53"/>
        <end position="73"/>
    </location>
</feature>
<evidence type="ECO:0000313" key="22">
    <source>
        <dbReference type="Proteomes" id="UP000683360"/>
    </source>
</evidence>
<keyword evidence="7 20" id="KW-1133">Transmembrane helix</keyword>
<comment type="subcellular location">
    <subcellularLocation>
        <location evidence="1">Apical cell membrane</location>
        <topology evidence="1">Multi-pass membrane protein</topology>
    </subcellularLocation>
</comment>
<dbReference type="Gene3D" id="1.20.1740.10">
    <property type="entry name" value="Amino acid/polyamine transporter I"/>
    <property type="match status" value="1"/>
</dbReference>
<protein>
    <recommendedName>
        <fullName evidence="15">b(0,+)-type amino acid transporter 1</fullName>
    </recommendedName>
    <alternativeName>
        <fullName evidence="16">Glycoprotein-associated amino acid transporter b0,+AT1</fullName>
    </alternativeName>
    <alternativeName>
        <fullName evidence="17">Solute carrier family 7 member 9</fullName>
    </alternativeName>
</protein>
<comment type="caution">
    <text evidence="21">The sequence shown here is derived from an EMBL/GenBank/DDBJ whole genome shotgun (WGS) entry which is preliminary data.</text>
</comment>
<sequence>MDNAGYKGEPYDENELRKRPINGDVDRSGADGGVVIENTVTLKKTVGLISGTSFIVGTVIGTFCEVIGSGIFISPKGVLTETGSVGLSLIVWGLGGMLSLLGALSYAELGCIIRKSGGEYAYIGATMGRVLAFLYAWTKIIVLTPSSVAIITLTFAQYFITFFPYCGIPEVPLKIIAATVIVTLTIINCYDTRAGANVQVIFTAAKLIALVIIVIGGLVKLGQGHTATMKTGFDGTVGSASGVALAFYDALWAYDGWNNLNYITEELKNPYVNLPRANIVGVLLVTVLYVLANISYLVVLGTDGLLESDAVAVTWGEEVLGSAGIIMPIFVLCSTFGAANGSLFSGVRTLYSAARDEQFPEILSYVNCRRYTPIPCLIFTAILSLLMLIPGDIGQLIDFFSFAAWLFYALAIVSLFILRWKMKDAHRPIKVFLLLPMIFLACSIYLVIAPIIQDPRIEFLYAAIFMVGGLVFYIPLVHFQLMTGRFDKVTRFLQKLMEVAPSPYVPDFD</sequence>
<evidence type="ECO:0000256" key="5">
    <source>
        <dbReference type="ARBA" id="ARBA00022553"/>
    </source>
</evidence>
<keyword evidence="5" id="KW-0597">Phosphoprotein</keyword>
<evidence type="ECO:0000256" key="7">
    <source>
        <dbReference type="ARBA" id="ARBA00022989"/>
    </source>
</evidence>
<feature type="transmembrane region" description="Helical" evidence="20">
    <location>
        <begin position="432"/>
        <end position="453"/>
    </location>
</feature>
<reference evidence="21" key="1">
    <citation type="submission" date="2021-03" db="EMBL/GenBank/DDBJ databases">
        <authorList>
            <person name="Bekaert M."/>
        </authorList>
    </citation>
    <scope>NUCLEOTIDE SEQUENCE</scope>
</reference>
<comment type="similarity">
    <text evidence="2">Belongs to the amino acid-polyamine-organocation (APC) superfamily.</text>
</comment>
<evidence type="ECO:0000256" key="19">
    <source>
        <dbReference type="SAM" id="MobiDB-lite"/>
    </source>
</evidence>
<feature type="transmembrane region" description="Helical" evidence="20">
    <location>
        <begin position="319"/>
        <end position="339"/>
    </location>
</feature>
<comment type="catalytic activity">
    <reaction evidence="10">
        <text>L-lysine(out) + L-arginine(in) = L-lysine(in) + L-arginine(out)</text>
        <dbReference type="Rhea" id="RHEA:70827"/>
        <dbReference type="ChEBI" id="CHEBI:32551"/>
        <dbReference type="ChEBI" id="CHEBI:32682"/>
    </reaction>
    <physiologicalReaction direction="left-to-right" evidence="10">
        <dbReference type="Rhea" id="RHEA:70828"/>
    </physiologicalReaction>
</comment>
<accession>A0A8S3SWY9</accession>
<evidence type="ECO:0000256" key="13">
    <source>
        <dbReference type="ARBA" id="ARBA00052179"/>
    </source>
</evidence>